<dbReference type="RefSeq" id="WP_165094896.1">
    <property type="nucleotide sequence ID" value="NZ_JAAKGU010000001.1"/>
</dbReference>
<proteinExistence type="predicted"/>
<feature type="coiled-coil region" evidence="1">
    <location>
        <begin position="98"/>
        <end position="162"/>
    </location>
</feature>
<name>A0A6M1PHD7_9BACL</name>
<dbReference type="AlphaFoldDB" id="A0A6M1PHD7"/>
<keyword evidence="4" id="KW-1185">Reference proteome</keyword>
<organism evidence="3 4">
    <name type="scientific">Paenibacillus apii</name>
    <dbReference type="NCBI Taxonomy" id="1850370"/>
    <lineage>
        <taxon>Bacteria</taxon>
        <taxon>Bacillati</taxon>
        <taxon>Bacillota</taxon>
        <taxon>Bacilli</taxon>
        <taxon>Bacillales</taxon>
        <taxon>Paenibacillaceae</taxon>
        <taxon>Paenibacillus</taxon>
    </lineage>
</organism>
<evidence type="ECO:0000256" key="1">
    <source>
        <dbReference type="SAM" id="Coils"/>
    </source>
</evidence>
<protein>
    <recommendedName>
        <fullName evidence="5">Copper amine oxidase-like N-terminal domain-containing protein</fullName>
    </recommendedName>
</protein>
<feature type="chain" id="PRO_5026844340" description="Copper amine oxidase-like N-terminal domain-containing protein" evidence="2">
    <location>
        <begin position="23"/>
        <end position="168"/>
    </location>
</feature>
<evidence type="ECO:0000313" key="3">
    <source>
        <dbReference type="EMBL" id="NGM81725.1"/>
    </source>
</evidence>
<evidence type="ECO:0008006" key="5">
    <source>
        <dbReference type="Google" id="ProtNLM"/>
    </source>
</evidence>
<dbReference type="EMBL" id="JAAKGU010000001">
    <property type="protein sequence ID" value="NGM81725.1"/>
    <property type="molecule type" value="Genomic_DNA"/>
</dbReference>
<evidence type="ECO:0000256" key="2">
    <source>
        <dbReference type="SAM" id="SignalP"/>
    </source>
</evidence>
<comment type="caution">
    <text evidence="3">The sequence shown here is derived from an EMBL/GenBank/DDBJ whole genome shotgun (WGS) entry which is preliminary data.</text>
</comment>
<sequence length="168" mass="17806">MKKRIIGLVVFVLLLGSSIGFAAGTSLVGAKVSGVYTIKQDGKKIADAAIINGSAYAPVRSVSEAVGVTLQVEGKKIIMGSSSTTKKTAQQYQLEFRISSLESEIKSAKGAIKGLEDSIESVNKLPSEQQKADGLAKINEMIKAKQQVITEKEKELAVLKAQLAGLQK</sequence>
<keyword evidence="2" id="KW-0732">Signal</keyword>
<reference evidence="3 4" key="1">
    <citation type="submission" date="2020-02" db="EMBL/GenBank/DDBJ databases">
        <authorList>
            <person name="Gao J."/>
            <person name="Sun J."/>
        </authorList>
    </citation>
    <scope>NUCLEOTIDE SEQUENCE [LARGE SCALE GENOMIC DNA]</scope>
    <source>
        <strain evidence="3 4">7124</strain>
    </source>
</reference>
<dbReference type="Proteomes" id="UP000480151">
    <property type="component" value="Unassembled WGS sequence"/>
</dbReference>
<keyword evidence="1" id="KW-0175">Coiled coil</keyword>
<accession>A0A6M1PHD7</accession>
<gene>
    <name evidence="3" type="ORF">G5B47_04790</name>
</gene>
<evidence type="ECO:0000313" key="4">
    <source>
        <dbReference type="Proteomes" id="UP000480151"/>
    </source>
</evidence>
<feature type="signal peptide" evidence="2">
    <location>
        <begin position="1"/>
        <end position="22"/>
    </location>
</feature>